<sequence length="251" mass="27446">MALDLRVSLDKGSLQAQLAKLSHGEIRTATAYALNMLAANGKRAVVDQMKEVFDHPNPFTLNGFFVRLATADTLSAWVASKDYAPNGTPAIRYLGPQIHGGQRDMKRSEKALAALSGGQYWVPGPGAPLDQYGNLRPGEMTRILSRLGLMHDAASNLTDRTARRLAKQGKAAKGQRSEYFVARERGNGRPKGIYKLVGPGKVTAILLFTPRAPTYRVRLPVDQIVQQAFMARQDRVVAAALRRVLKNRLGG</sequence>
<comment type="caution">
    <text evidence="1">The sequence shown here is derived from an EMBL/GenBank/DDBJ whole genome shotgun (WGS) entry which is preliminary data.</text>
</comment>
<dbReference type="EMBL" id="JABEQG010000026">
    <property type="protein sequence ID" value="MBB2157211.1"/>
    <property type="molecule type" value="Genomic_DNA"/>
</dbReference>
<accession>A0A7W4NG95</accession>
<proteinExistence type="predicted"/>
<evidence type="ECO:0000313" key="2">
    <source>
        <dbReference type="Proteomes" id="UP000550787"/>
    </source>
</evidence>
<protein>
    <submittedName>
        <fullName evidence="1">Uncharacterized protein</fullName>
    </submittedName>
</protein>
<evidence type="ECO:0000313" key="1">
    <source>
        <dbReference type="EMBL" id="MBB2157211.1"/>
    </source>
</evidence>
<gene>
    <name evidence="1" type="ORF">HLH33_12970</name>
</gene>
<dbReference type="Proteomes" id="UP000550787">
    <property type="component" value="Unassembled WGS sequence"/>
</dbReference>
<dbReference type="AlphaFoldDB" id="A0A7W4NG95"/>
<reference evidence="1 2" key="1">
    <citation type="submission" date="2020-04" db="EMBL/GenBank/DDBJ databases">
        <title>Description of novel Gluconacetobacter.</title>
        <authorList>
            <person name="Sombolestani A."/>
        </authorList>
    </citation>
    <scope>NUCLEOTIDE SEQUENCE [LARGE SCALE GENOMIC DNA]</scope>
    <source>
        <strain evidence="1 2">LMG 7603</strain>
    </source>
</reference>
<organism evidence="1 2">
    <name type="scientific">Gluconacetobacter diazotrophicus</name>
    <name type="common">Acetobacter diazotrophicus</name>
    <dbReference type="NCBI Taxonomy" id="33996"/>
    <lineage>
        <taxon>Bacteria</taxon>
        <taxon>Pseudomonadati</taxon>
        <taxon>Pseudomonadota</taxon>
        <taxon>Alphaproteobacteria</taxon>
        <taxon>Acetobacterales</taxon>
        <taxon>Acetobacteraceae</taxon>
        <taxon>Gluconacetobacter</taxon>
    </lineage>
</organism>
<dbReference type="RefSeq" id="WP_183116090.1">
    <property type="nucleotide sequence ID" value="NZ_JABEQG010000026.1"/>
</dbReference>
<name>A0A7W4NG95_GLUDI</name>